<sequence>MSSDETVVFWVNLERLETPALPAGLGLQFPGIQHERNWLYPLLKIHLSEPSKTGAKCSGSLGRVNFLQMYGLT</sequence>
<reference evidence="2" key="1">
    <citation type="submission" date="2012-08" db="EMBL/GenBank/DDBJ databases">
        <title>The Genome Sequence of Wuchereria bancrofti.</title>
        <authorList>
            <person name="Nutman T.B."/>
            <person name="Fink D.L."/>
            <person name="Russ C."/>
            <person name="Young S."/>
            <person name="Zeng Q."/>
            <person name="Koehrsen M."/>
            <person name="Alvarado L."/>
            <person name="Berlin A."/>
            <person name="Chapman S.B."/>
            <person name="Chen Z."/>
            <person name="Freedman E."/>
            <person name="Gellesch M."/>
            <person name="Goldberg J."/>
            <person name="Griggs A."/>
            <person name="Gujja S."/>
            <person name="Heilman E.R."/>
            <person name="Heiman D."/>
            <person name="Hepburn T."/>
            <person name="Howarth C."/>
            <person name="Jen D."/>
            <person name="Larson L."/>
            <person name="Lewis B."/>
            <person name="Mehta T."/>
            <person name="Park D."/>
            <person name="Pearson M."/>
            <person name="Roberts A."/>
            <person name="Saif S."/>
            <person name="Shea T."/>
            <person name="Shenoy N."/>
            <person name="Sisk P."/>
            <person name="Stolte C."/>
            <person name="Sykes S."/>
            <person name="Walk T."/>
            <person name="White J."/>
            <person name="Yandava C."/>
            <person name="Haas B."/>
            <person name="Henn M.R."/>
            <person name="Nusbaum C."/>
            <person name="Birren B."/>
        </authorList>
    </citation>
    <scope>NUCLEOTIDE SEQUENCE [LARGE SCALE GENOMIC DNA]</scope>
    <source>
        <strain evidence="2">NA</strain>
    </source>
</reference>
<dbReference type="AlphaFoldDB" id="J9ETF7"/>
<comment type="caution">
    <text evidence="1">The sequence shown here is derived from an EMBL/GenBank/DDBJ whole genome shotgun (WGS) entry which is preliminary data.</text>
</comment>
<gene>
    <name evidence="1" type="ORF">WUBG_03228</name>
</gene>
<proteinExistence type="predicted"/>
<accession>J9ETF7</accession>
<name>J9ETF7_WUCBA</name>
<protein>
    <submittedName>
        <fullName evidence="1">Uncharacterized protein</fullName>
    </submittedName>
</protein>
<evidence type="ECO:0000313" key="1">
    <source>
        <dbReference type="EMBL" id="EJW85861.1"/>
    </source>
</evidence>
<dbReference type="Proteomes" id="UP000004810">
    <property type="component" value="Unassembled WGS sequence"/>
</dbReference>
<organism evidence="1 2">
    <name type="scientific">Wuchereria bancrofti</name>
    <dbReference type="NCBI Taxonomy" id="6293"/>
    <lineage>
        <taxon>Eukaryota</taxon>
        <taxon>Metazoa</taxon>
        <taxon>Ecdysozoa</taxon>
        <taxon>Nematoda</taxon>
        <taxon>Chromadorea</taxon>
        <taxon>Rhabditida</taxon>
        <taxon>Spirurina</taxon>
        <taxon>Spiruromorpha</taxon>
        <taxon>Filarioidea</taxon>
        <taxon>Onchocercidae</taxon>
        <taxon>Wuchereria</taxon>
    </lineage>
</organism>
<evidence type="ECO:0000313" key="2">
    <source>
        <dbReference type="Proteomes" id="UP000004810"/>
    </source>
</evidence>
<dbReference type="EMBL" id="ADBV01000966">
    <property type="protein sequence ID" value="EJW85861.1"/>
    <property type="molecule type" value="Genomic_DNA"/>
</dbReference>